<evidence type="ECO:0000259" key="3">
    <source>
        <dbReference type="SMART" id="SM00662"/>
    </source>
</evidence>
<dbReference type="InterPro" id="IPR036603">
    <property type="entry name" value="RBP11-like"/>
</dbReference>
<keyword evidence="1" id="KW-0240">DNA-directed RNA polymerase</keyword>
<dbReference type="Gene3D" id="2.170.120.12">
    <property type="entry name" value="DNA-directed RNA polymerase, insert domain"/>
    <property type="match status" value="1"/>
</dbReference>
<evidence type="ECO:0000313" key="4">
    <source>
        <dbReference type="EMBL" id="QHT28210.1"/>
    </source>
</evidence>
<dbReference type="Pfam" id="PF01193">
    <property type="entry name" value="RNA_pol_L"/>
    <property type="match status" value="1"/>
</dbReference>
<dbReference type="PANTHER" id="PTHR11800:SF13">
    <property type="entry name" value="DNA-DIRECTED RNA POLYMERASES I AND III SUBUNIT RPAC1"/>
    <property type="match status" value="1"/>
</dbReference>
<sequence>MEPIISNLNVSHNNATFTLSDVNVSIANGLRRTIMSEIPVIVCKTYPDNENNAIITKNTSRMNNEIIKQRLSCIPIMIDDMNFPIETYILEVSETNSSDNVMVVTSEHFKIKNVQNGQYLSREKTKTIFPPNSITKQYIDFVRLRPKISDEIPGESIALSCKFSISSAKEDGMFNVTSTCVYGNTPDNDKIDAAWEKEEGELKSKQVEGEELALERDNFMLLQGQRICIPNSFDYTLDSIGMYDSVALIEKACDIIAQKCETLITSIQENSELIQRANSTMSNCFDVTLKNEDYTLGKIVEYFLYTMFFENDAKLSFCGFKKFHPHDDDSIIRIGYKKEEHNETIQDDLVQACKAAIIILNKIKAQFD</sequence>
<dbReference type="AlphaFoldDB" id="A0A6C0EIK5"/>
<dbReference type="PANTHER" id="PTHR11800">
    <property type="entry name" value="DNA-DIRECTED RNA POLYMERASE"/>
    <property type="match status" value="1"/>
</dbReference>
<evidence type="ECO:0000256" key="2">
    <source>
        <dbReference type="ARBA" id="ARBA00023163"/>
    </source>
</evidence>
<proteinExistence type="predicted"/>
<keyword evidence="2" id="KW-0804">Transcription</keyword>
<dbReference type="InterPro" id="IPR050518">
    <property type="entry name" value="Rpo3/RPB3_RNA_Pol_subunit"/>
</dbReference>
<dbReference type="GO" id="GO:0006351">
    <property type="term" value="P:DNA-templated transcription"/>
    <property type="evidence" value="ECO:0007669"/>
    <property type="project" value="InterPro"/>
</dbReference>
<dbReference type="InterPro" id="IPR011263">
    <property type="entry name" value="DNA-dir_RNA_pol_RpoA/D/Rpb3"/>
</dbReference>
<name>A0A6C0EIK5_9ZZZZ</name>
<dbReference type="GO" id="GO:0003899">
    <property type="term" value="F:DNA-directed RNA polymerase activity"/>
    <property type="evidence" value="ECO:0007669"/>
    <property type="project" value="InterPro"/>
</dbReference>
<dbReference type="SUPFAM" id="SSF55257">
    <property type="entry name" value="RBP11-like subunits of RNA polymerase"/>
    <property type="match status" value="2"/>
</dbReference>
<dbReference type="GO" id="GO:0046983">
    <property type="term" value="F:protein dimerization activity"/>
    <property type="evidence" value="ECO:0007669"/>
    <property type="project" value="InterPro"/>
</dbReference>
<organism evidence="4">
    <name type="scientific">viral metagenome</name>
    <dbReference type="NCBI Taxonomy" id="1070528"/>
    <lineage>
        <taxon>unclassified sequences</taxon>
        <taxon>metagenomes</taxon>
        <taxon>organismal metagenomes</taxon>
    </lineage>
</organism>
<reference evidence="4" key="1">
    <citation type="journal article" date="2020" name="Nature">
        <title>Giant virus diversity and host interactions through global metagenomics.</title>
        <authorList>
            <person name="Schulz F."/>
            <person name="Roux S."/>
            <person name="Paez-Espino D."/>
            <person name="Jungbluth S."/>
            <person name="Walsh D.A."/>
            <person name="Denef V.J."/>
            <person name="McMahon K.D."/>
            <person name="Konstantinidis K.T."/>
            <person name="Eloe-Fadrosh E.A."/>
            <person name="Kyrpides N.C."/>
            <person name="Woyke T."/>
        </authorList>
    </citation>
    <scope>NUCLEOTIDE SEQUENCE</scope>
    <source>
        <strain evidence="4">GVMAG-M-3300001348-25</strain>
    </source>
</reference>
<feature type="domain" description="DNA-directed RNA polymerase RpoA/D/Rpb3-type" evidence="3">
    <location>
        <begin position="14"/>
        <end position="266"/>
    </location>
</feature>
<dbReference type="SUPFAM" id="SSF56553">
    <property type="entry name" value="Insert subdomain of RNA polymerase alpha subunit"/>
    <property type="match status" value="1"/>
</dbReference>
<accession>A0A6C0EIK5</accession>
<dbReference type="Gene3D" id="3.30.1360.10">
    <property type="entry name" value="RNA polymerase, RBP11-like subunit"/>
    <property type="match status" value="2"/>
</dbReference>
<dbReference type="EMBL" id="MN738853">
    <property type="protein sequence ID" value="QHT28210.1"/>
    <property type="molecule type" value="Genomic_DNA"/>
</dbReference>
<dbReference type="SMART" id="SM00662">
    <property type="entry name" value="RPOLD"/>
    <property type="match status" value="1"/>
</dbReference>
<evidence type="ECO:0000256" key="1">
    <source>
        <dbReference type="ARBA" id="ARBA00022478"/>
    </source>
</evidence>
<dbReference type="GO" id="GO:0005666">
    <property type="term" value="C:RNA polymerase III complex"/>
    <property type="evidence" value="ECO:0007669"/>
    <property type="project" value="TreeGrafter"/>
</dbReference>
<dbReference type="GO" id="GO:0005736">
    <property type="term" value="C:RNA polymerase I complex"/>
    <property type="evidence" value="ECO:0007669"/>
    <property type="project" value="TreeGrafter"/>
</dbReference>
<protein>
    <recommendedName>
        <fullName evidence="3">DNA-directed RNA polymerase RpoA/D/Rpb3-type domain-containing protein</fullName>
    </recommendedName>
</protein>
<dbReference type="InterPro" id="IPR036643">
    <property type="entry name" value="RNApol_insert_sf"/>
</dbReference>